<comment type="function">
    <text evidence="2">Has a role in nuclear-cytoplasmic transport of proteins and mRNAs.</text>
</comment>
<dbReference type="InterPro" id="IPR002075">
    <property type="entry name" value="NTF2_dom"/>
</dbReference>
<dbReference type="InterPro" id="IPR018222">
    <property type="entry name" value="Nuclear_transport_factor_2_euk"/>
</dbReference>
<keyword evidence="2" id="KW-0653">Protein transport</keyword>
<dbReference type="STRING" id="478820.A0A196S5L8"/>
<evidence type="ECO:0000256" key="1">
    <source>
        <dbReference type="ARBA" id="ARBA00022490"/>
    </source>
</evidence>
<dbReference type="InterPro" id="IPR032710">
    <property type="entry name" value="NTF2-like_dom_sf"/>
</dbReference>
<evidence type="ECO:0000259" key="3">
    <source>
        <dbReference type="PROSITE" id="PS50177"/>
    </source>
</evidence>
<dbReference type="FunFam" id="3.10.450.50:FF:000005">
    <property type="entry name" value="Nuclear transport factor 2"/>
    <property type="match status" value="1"/>
</dbReference>
<keyword evidence="5" id="KW-1185">Reference proteome</keyword>
<comment type="caution">
    <text evidence="4">The sequence shown here is derived from an EMBL/GenBank/DDBJ whole genome shotgun (WGS) entry which is preliminary data.</text>
</comment>
<dbReference type="PROSITE" id="PS50177">
    <property type="entry name" value="NTF2_DOMAIN"/>
    <property type="match status" value="1"/>
</dbReference>
<dbReference type="OrthoDB" id="6507044at2759"/>
<organism evidence="4 5">
    <name type="scientific">Blastocystis sp. subtype 1 (strain ATCC 50177 / NandII)</name>
    <dbReference type="NCBI Taxonomy" id="478820"/>
    <lineage>
        <taxon>Eukaryota</taxon>
        <taxon>Sar</taxon>
        <taxon>Stramenopiles</taxon>
        <taxon>Bigyra</taxon>
        <taxon>Opalozoa</taxon>
        <taxon>Opalinata</taxon>
        <taxon>Blastocystidae</taxon>
        <taxon>Blastocystis</taxon>
    </lineage>
</organism>
<dbReference type="InterPro" id="IPR045875">
    <property type="entry name" value="NTF2"/>
</dbReference>
<dbReference type="Proteomes" id="UP000078348">
    <property type="component" value="Unassembled WGS sequence"/>
</dbReference>
<feature type="domain" description="NTF2" evidence="3">
    <location>
        <begin position="5"/>
        <end position="116"/>
    </location>
</feature>
<dbReference type="Pfam" id="PF02136">
    <property type="entry name" value="NTF2"/>
    <property type="match status" value="1"/>
</dbReference>
<gene>
    <name evidence="4" type="ORF">AV274_5991</name>
</gene>
<dbReference type="GO" id="GO:0051028">
    <property type="term" value="P:mRNA transport"/>
    <property type="evidence" value="ECO:0007669"/>
    <property type="project" value="UniProtKB-UniRule"/>
</dbReference>
<reference evidence="4 5" key="1">
    <citation type="submission" date="2016-05" db="EMBL/GenBank/DDBJ databases">
        <title>Nuclear genome of Blastocystis sp. subtype 1 NandII.</title>
        <authorList>
            <person name="Gentekaki E."/>
            <person name="Curtis B."/>
            <person name="Stairs C."/>
            <person name="Eme L."/>
            <person name="Herman E."/>
            <person name="Klimes V."/>
            <person name="Arias M.C."/>
            <person name="Elias M."/>
            <person name="Hilliou F."/>
            <person name="Klute M."/>
            <person name="Malik S.-B."/>
            <person name="Pightling A."/>
            <person name="Rachubinski R."/>
            <person name="Salas D."/>
            <person name="Schlacht A."/>
            <person name="Suga H."/>
            <person name="Archibald J."/>
            <person name="Ball S.G."/>
            <person name="Clark G."/>
            <person name="Dacks J."/>
            <person name="Van Der Giezen M."/>
            <person name="Tsaousis A."/>
            <person name="Roger A."/>
        </authorList>
    </citation>
    <scope>NUCLEOTIDE SEQUENCE [LARGE SCALE GENOMIC DNA]</scope>
    <source>
        <strain evidence="5">ATCC 50177 / NandII</strain>
    </source>
</reference>
<dbReference type="GO" id="GO:0005635">
    <property type="term" value="C:nuclear envelope"/>
    <property type="evidence" value="ECO:0007669"/>
    <property type="project" value="UniProtKB-ARBA"/>
</dbReference>
<accession>A0A196S5L8</accession>
<comment type="subcellular location">
    <subcellularLocation>
        <location evidence="2">Cytoplasm</location>
    </subcellularLocation>
    <subcellularLocation>
        <location evidence="2">Nucleus</location>
    </subcellularLocation>
</comment>
<evidence type="ECO:0000256" key="2">
    <source>
        <dbReference type="RuleBase" id="RU369002"/>
    </source>
</evidence>
<proteinExistence type="predicted"/>
<keyword evidence="1 2" id="KW-0963">Cytoplasm</keyword>
<dbReference type="GO" id="GO:0006606">
    <property type="term" value="P:protein import into nucleus"/>
    <property type="evidence" value="ECO:0007669"/>
    <property type="project" value="UniProtKB-ARBA"/>
</dbReference>
<dbReference type="SUPFAM" id="SSF54427">
    <property type="entry name" value="NTF2-like"/>
    <property type="match status" value="1"/>
</dbReference>
<keyword evidence="2" id="KW-0813">Transport</keyword>
<sequence>MAQELGKSFITYFYQSYDGDRTALQGIYQDCSMLTFEGQEYLGTQAIMTKIAGIGARFAHNIQSMDIQPTSDGSIMIVCTGEIKIDDNNPMLFMETFIIRDAGGNSYYVHNDIFRLVLA</sequence>
<dbReference type="Gene3D" id="3.10.450.50">
    <property type="match status" value="1"/>
</dbReference>
<dbReference type="EMBL" id="LXWW01000549">
    <property type="protein sequence ID" value="OAO12368.1"/>
    <property type="molecule type" value="Genomic_DNA"/>
</dbReference>
<dbReference type="AlphaFoldDB" id="A0A196S5L8"/>
<protein>
    <submittedName>
        <fullName evidence="4">Nuclear transport factor 2</fullName>
    </submittedName>
</protein>
<dbReference type="CDD" id="cd00780">
    <property type="entry name" value="NTF2"/>
    <property type="match status" value="1"/>
</dbReference>
<dbReference type="GO" id="GO:0005737">
    <property type="term" value="C:cytoplasm"/>
    <property type="evidence" value="ECO:0007669"/>
    <property type="project" value="UniProtKB-SubCell"/>
</dbReference>
<evidence type="ECO:0000313" key="5">
    <source>
        <dbReference type="Proteomes" id="UP000078348"/>
    </source>
</evidence>
<keyword evidence="2" id="KW-0539">Nucleus</keyword>
<dbReference type="PANTHER" id="PTHR12612">
    <property type="entry name" value="NUCLEAR TRANSPORT FACTOR 2"/>
    <property type="match status" value="1"/>
</dbReference>
<evidence type="ECO:0000313" key="4">
    <source>
        <dbReference type="EMBL" id="OAO12368.1"/>
    </source>
</evidence>
<name>A0A196S5L8_BLAHN</name>